<dbReference type="Gramene" id="CDP17448">
    <property type="protein sequence ID" value="CDP17448"/>
    <property type="gene ID" value="GSCOC_T00000922001"/>
</dbReference>
<evidence type="ECO:0000313" key="1">
    <source>
        <dbReference type="EMBL" id="CDP17448.1"/>
    </source>
</evidence>
<sequence length="226" mass="26190">MKLVPAKKSKDSVGRFPIKRIKKIVLRRYSKTNLIQVQKLIKHYASTKVHLCLTKSMNSGIAFWFSNIILVINNTREHIILKKGRREYCKEKESWVDYPIEKGERIGPGEHACCCASKFGKDWRRTQKLMRKYSEMRVSLEGEDDRKAKVLSLPEVMNNIAFVFNMGDNSQLVMETVSREEAKSRKIEPSLWKKLEEMKVQCISVVNKRKTACKEGAREELGTAHV</sequence>
<name>A0A068VCN9_COFCA</name>
<reference evidence="2" key="1">
    <citation type="journal article" date="2014" name="Science">
        <title>The coffee genome provides insight into the convergent evolution of caffeine biosynthesis.</title>
        <authorList>
            <person name="Denoeud F."/>
            <person name="Carretero-Paulet L."/>
            <person name="Dereeper A."/>
            <person name="Droc G."/>
            <person name="Guyot R."/>
            <person name="Pietrella M."/>
            <person name="Zheng C."/>
            <person name="Alberti A."/>
            <person name="Anthony F."/>
            <person name="Aprea G."/>
            <person name="Aury J.M."/>
            <person name="Bento P."/>
            <person name="Bernard M."/>
            <person name="Bocs S."/>
            <person name="Campa C."/>
            <person name="Cenci A."/>
            <person name="Combes M.C."/>
            <person name="Crouzillat D."/>
            <person name="Da Silva C."/>
            <person name="Daddiego L."/>
            <person name="De Bellis F."/>
            <person name="Dussert S."/>
            <person name="Garsmeur O."/>
            <person name="Gayraud T."/>
            <person name="Guignon V."/>
            <person name="Jahn K."/>
            <person name="Jamilloux V."/>
            <person name="Joet T."/>
            <person name="Labadie K."/>
            <person name="Lan T."/>
            <person name="Leclercq J."/>
            <person name="Lepelley M."/>
            <person name="Leroy T."/>
            <person name="Li L.T."/>
            <person name="Librado P."/>
            <person name="Lopez L."/>
            <person name="Munoz A."/>
            <person name="Noel B."/>
            <person name="Pallavicini A."/>
            <person name="Perrotta G."/>
            <person name="Poncet V."/>
            <person name="Pot D."/>
            <person name="Priyono X."/>
            <person name="Rigoreau M."/>
            <person name="Rouard M."/>
            <person name="Rozas J."/>
            <person name="Tranchant-Dubreuil C."/>
            <person name="VanBuren R."/>
            <person name="Zhang Q."/>
            <person name="Andrade A.C."/>
            <person name="Argout X."/>
            <person name="Bertrand B."/>
            <person name="de Kochko A."/>
            <person name="Graziosi G."/>
            <person name="Henry R.J."/>
            <person name="Jayarama X."/>
            <person name="Ming R."/>
            <person name="Nagai C."/>
            <person name="Rounsley S."/>
            <person name="Sankoff D."/>
            <person name="Giuliano G."/>
            <person name="Albert V.A."/>
            <person name="Wincker P."/>
            <person name="Lashermes P."/>
        </authorList>
    </citation>
    <scope>NUCLEOTIDE SEQUENCE [LARGE SCALE GENOMIC DNA]</scope>
    <source>
        <strain evidence="2">cv. DH200-94</strain>
    </source>
</reference>
<dbReference type="InParanoid" id="A0A068VCN9"/>
<dbReference type="Proteomes" id="UP000295252">
    <property type="component" value="Chromosome VII"/>
</dbReference>
<keyword evidence="2" id="KW-1185">Reference proteome</keyword>
<dbReference type="AlphaFoldDB" id="A0A068VCN9"/>
<dbReference type="EMBL" id="HG739244">
    <property type="protein sequence ID" value="CDP17448.1"/>
    <property type="molecule type" value="Genomic_DNA"/>
</dbReference>
<organism evidence="1 2">
    <name type="scientific">Coffea canephora</name>
    <name type="common">Robusta coffee</name>
    <dbReference type="NCBI Taxonomy" id="49390"/>
    <lineage>
        <taxon>Eukaryota</taxon>
        <taxon>Viridiplantae</taxon>
        <taxon>Streptophyta</taxon>
        <taxon>Embryophyta</taxon>
        <taxon>Tracheophyta</taxon>
        <taxon>Spermatophyta</taxon>
        <taxon>Magnoliopsida</taxon>
        <taxon>eudicotyledons</taxon>
        <taxon>Gunneridae</taxon>
        <taxon>Pentapetalae</taxon>
        <taxon>asterids</taxon>
        <taxon>lamiids</taxon>
        <taxon>Gentianales</taxon>
        <taxon>Rubiaceae</taxon>
        <taxon>Ixoroideae</taxon>
        <taxon>Gardenieae complex</taxon>
        <taxon>Bertiereae - Coffeeae clade</taxon>
        <taxon>Coffeeae</taxon>
        <taxon>Coffea</taxon>
    </lineage>
</organism>
<protein>
    <submittedName>
        <fullName evidence="1">Uncharacterized protein</fullName>
    </submittedName>
</protein>
<proteinExistence type="predicted"/>
<accession>A0A068VCN9</accession>
<evidence type="ECO:0000313" key="2">
    <source>
        <dbReference type="Proteomes" id="UP000295252"/>
    </source>
</evidence>
<gene>
    <name evidence="1" type="ORF">GSCOC_T00000922001</name>
</gene>